<keyword evidence="5" id="KW-1185">Reference proteome</keyword>
<comment type="caution">
    <text evidence="4">The sequence shown here is derived from an EMBL/GenBank/DDBJ whole genome shotgun (WGS) entry which is preliminary data.</text>
</comment>
<feature type="compositionally biased region" description="Basic and acidic residues" evidence="2">
    <location>
        <begin position="507"/>
        <end position="518"/>
    </location>
</feature>
<dbReference type="PANTHER" id="PTHR22775:SF47">
    <property type="entry name" value="MEIOTICALLY UP-REGULATED GENE 122 PROTEIN"/>
    <property type="match status" value="1"/>
</dbReference>
<feature type="compositionally biased region" description="Basic and acidic residues" evidence="2">
    <location>
        <begin position="20"/>
        <end position="39"/>
    </location>
</feature>
<dbReference type="CDD" id="cd06093">
    <property type="entry name" value="PX_domain"/>
    <property type="match status" value="1"/>
</dbReference>
<feature type="region of interest" description="Disordered" evidence="2">
    <location>
        <begin position="730"/>
        <end position="954"/>
    </location>
</feature>
<protein>
    <recommendedName>
        <fullName evidence="3">PXA domain-containing protein</fullName>
    </recommendedName>
</protein>
<feature type="domain" description="PXA" evidence="3">
    <location>
        <begin position="171"/>
        <end position="351"/>
    </location>
</feature>
<dbReference type="Proteomes" id="UP001521116">
    <property type="component" value="Unassembled WGS sequence"/>
</dbReference>
<dbReference type="Gene3D" id="3.30.1520.10">
    <property type="entry name" value="Phox-like domain"/>
    <property type="match status" value="1"/>
</dbReference>
<feature type="region of interest" description="Disordered" evidence="2">
    <location>
        <begin position="385"/>
        <end position="557"/>
    </location>
</feature>
<proteinExistence type="inferred from homology"/>
<feature type="compositionally biased region" description="Basic and acidic residues" evidence="2">
    <location>
        <begin position="427"/>
        <end position="460"/>
    </location>
</feature>
<reference evidence="4 5" key="1">
    <citation type="submission" date="2024-02" db="EMBL/GenBank/DDBJ databases">
        <title>De novo assembly and annotation of 12 fungi associated with fruit tree decline syndrome in Ontario, Canada.</title>
        <authorList>
            <person name="Sulman M."/>
            <person name="Ellouze W."/>
            <person name="Ilyukhin E."/>
        </authorList>
    </citation>
    <scope>NUCLEOTIDE SEQUENCE [LARGE SCALE GENOMIC DNA]</scope>
    <source>
        <strain evidence="4 5">M1-105</strain>
    </source>
</reference>
<feature type="compositionally biased region" description="Polar residues" evidence="2">
    <location>
        <begin position="461"/>
        <end position="475"/>
    </location>
</feature>
<feature type="compositionally biased region" description="Polar residues" evidence="2">
    <location>
        <begin position="528"/>
        <end position="541"/>
    </location>
</feature>
<evidence type="ECO:0000313" key="5">
    <source>
        <dbReference type="Proteomes" id="UP001521116"/>
    </source>
</evidence>
<dbReference type="EMBL" id="JAJVDC020000144">
    <property type="protein sequence ID" value="KAL1621942.1"/>
    <property type="molecule type" value="Genomic_DNA"/>
</dbReference>
<feature type="region of interest" description="Disordered" evidence="2">
    <location>
        <begin position="1"/>
        <end position="49"/>
    </location>
</feature>
<comment type="similarity">
    <text evidence="1">Belongs to the sorting nexin family.</text>
</comment>
<evidence type="ECO:0000313" key="4">
    <source>
        <dbReference type="EMBL" id="KAL1621942.1"/>
    </source>
</evidence>
<organism evidence="4 5">
    <name type="scientific">Neofusicoccum ribis</name>
    <dbReference type="NCBI Taxonomy" id="45134"/>
    <lineage>
        <taxon>Eukaryota</taxon>
        <taxon>Fungi</taxon>
        <taxon>Dikarya</taxon>
        <taxon>Ascomycota</taxon>
        <taxon>Pezizomycotina</taxon>
        <taxon>Dothideomycetes</taxon>
        <taxon>Dothideomycetes incertae sedis</taxon>
        <taxon>Botryosphaeriales</taxon>
        <taxon>Botryosphaeriaceae</taxon>
        <taxon>Neofusicoccum</taxon>
    </lineage>
</organism>
<feature type="compositionally biased region" description="Pro residues" evidence="2">
    <location>
        <begin position="1"/>
        <end position="19"/>
    </location>
</feature>
<dbReference type="SUPFAM" id="SSF64268">
    <property type="entry name" value="PX domain"/>
    <property type="match status" value="1"/>
</dbReference>
<sequence length="1119" mass="122437">MSTPTDQPPPQPQPASDPPEPAHETSQRADHAPPADHAKPPPGDAPPVNLQALTDRALQFLSTATNETLGACLVGLGATTYLVLGRVGLVLIGVVGGIVLHAQWEGSLHGFADEQTRAAEERRRKEIGLDVLKRVMDVRAQTKDSHSLRRRDSELDIQLFSGKQLDYSSFQPETGAALSELTDAIVRDYVKWWYNPIVPTDMAFPTACRQTLTALILSVSSHLSRKRPADFFLEYLTNSSAIMIVFLNELSDAIGGSPASSAVEAVQTYLRVKPESKLSNVLDKKHQEKKFDAVAEDILENYLEPKTYNCRPARIFLRQILAKVVLEMALTTMSKPEWINGWIVYMLEEGEPELMKEIDAGVEGAKERKLEEIKDKVEVAETAAKMEQAEEKKNKATHRRVVSKAQEAMDEAMQEAQRLTQMIQEEEAAKARGNDGNEKTETPKLERKKSTSGLSDDHSEGTTQEAFTPTSSQSDQNEERPQSLHDSVIGRNSMNDPTKVRPSTSEPVRKASSDEEKSPSSSPDPKQPFTSFDQIVTSPTPTALGGRPQSIGKPPPLTLHNASISIFDDALPGDKSIVKSKPAGDYFVQIEPASSAHPGWMISRKYADFETLHEVLRRISVISGVGFSEAHPNLPVWKGHTKNSLRGELERYLNDAVRWLPLAESEGLKRFLEKDTGTPGGNKGFGWPTPSAFEQMGKGMFETLAKAPNQAASGGKAIFGGVTGVFGGLGPKRKSMAPTPSAPSKTDEAATAGRHKRAESTVSELPNATHLRSESMLSITASGRRSTDSIRSPISRRSQDSLRNSPVVDQQPAPISQMERRPSYNPSEEAEYRPRPNSSRSSAYGGSRTHSRNPSRAPSARDSLDISPLMGGDQILNLPPLPSDISDSYGDTGVPSSPERDRKRNSRSEESRRLSRASTARESMLSESGPGVSPPKVARAQTDPGKSKADLKLKAPLNENETQMAVELFFAIINELYTLSSAWQIRKTLLGAAKTFLLRPGNPQLESIRVLLQDTVLEANSSDAGIASHLRKLRYNTLPTEDELKAWPAPTSDEEKEKLRVKARKLLVERGMPQALTSVMGQAASGEALGKVFDCLQVEDVSRGFMFGLLLQAVRAITA</sequence>
<dbReference type="InterPro" id="IPR001683">
    <property type="entry name" value="PX_dom"/>
</dbReference>
<dbReference type="Pfam" id="PF08628">
    <property type="entry name" value="Nexin_C"/>
    <property type="match status" value="1"/>
</dbReference>
<dbReference type="InterPro" id="IPR013937">
    <property type="entry name" value="Sorting_nexin_C"/>
</dbReference>
<feature type="compositionally biased region" description="Polar residues" evidence="2">
    <location>
        <begin position="775"/>
        <end position="808"/>
    </location>
</feature>
<feature type="compositionally biased region" description="Basic and acidic residues" evidence="2">
    <location>
        <begin position="898"/>
        <end position="913"/>
    </location>
</feature>
<evidence type="ECO:0000259" key="3">
    <source>
        <dbReference type="PROSITE" id="PS51207"/>
    </source>
</evidence>
<dbReference type="SMART" id="SM00313">
    <property type="entry name" value="PXA"/>
    <property type="match status" value="1"/>
</dbReference>
<name>A0ABR3SIK5_9PEZI</name>
<dbReference type="InterPro" id="IPR003114">
    <property type="entry name" value="Phox_assoc"/>
</dbReference>
<feature type="compositionally biased region" description="Polar residues" evidence="2">
    <location>
        <begin position="490"/>
        <end position="506"/>
    </location>
</feature>
<evidence type="ECO:0000256" key="2">
    <source>
        <dbReference type="SAM" id="MobiDB-lite"/>
    </source>
</evidence>
<dbReference type="Pfam" id="PF02194">
    <property type="entry name" value="PXA"/>
    <property type="match status" value="1"/>
</dbReference>
<dbReference type="Pfam" id="PF00787">
    <property type="entry name" value="PX"/>
    <property type="match status" value="1"/>
</dbReference>
<dbReference type="PROSITE" id="PS51207">
    <property type="entry name" value="PXA"/>
    <property type="match status" value="1"/>
</dbReference>
<gene>
    <name evidence="4" type="ORF">SLS56_009020</name>
</gene>
<accession>A0ABR3SIK5</accession>
<dbReference type="InterPro" id="IPR036871">
    <property type="entry name" value="PX_dom_sf"/>
</dbReference>
<evidence type="ECO:0000256" key="1">
    <source>
        <dbReference type="ARBA" id="ARBA00010883"/>
    </source>
</evidence>
<dbReference type="PANTHER" id="PTHR22775">
    <property type="entry name" value="SORTING NEXIN"/>
    <property type="match status" value="1"/>
</dbReference>